<evidence type="ECO:0000256" key="4">
    <source>
        <dbReference type="ARBA" id="ARBA00022801"/>
    </source>
</evidence>
<protein>
    <recommendedName>
        <fullName evidence="3">cellulase</fullName>
        <ecNumber evidence="3">3.2.1.4</ecNumber>
    </recommendedName>
</protein>
<dbReference type="AlphaFoldDB" id="F5Y3B4"/>
<evidence type="ECO:0000256" key="8">
    <source>
        <dbReference type="SAM" id="MobiDB-lite"/>
    </source>
</evidence>
<dbReference type="InterPro" id="IPR012341">
    <property type="entry name" value="6hp_glycosidase-like_sf"/>
</dbReference>
<dbReference type="Gene3D" id="1.50.10.10">
    <property type="match status" value="1"/>
</dbReference>
<dbReference type="GO" id="GO:0008810">
    <property type="term" value="F:cellulase activity"/>
    <property type="evidence" value="ECO:0007669"/>
    <property type="project" value="UniProtKB-EC"/>
</dbReference>
<reference evidence="10" key="1">
    <citation type="submission" date="2006-01" db="EMBL/GenBank/DDBJ databases">
        <title>Genome of the cyst-dividing bacterium Ramlibacter tataouinensis.</title>
        <authorList>
            <person name="Barakat M."/>
            <person name="Ortet P."/>
            <person name="De Luca G."/>
            <person name="Jourlin-Castelli C."/>
            <person name="Ansaldi M."/>
            <person name="Py B."/>
            <person name="Fichant G."/>
            <person name="Coutinho P."/>
            <person name="Voulhoux R."/>
            <person name="Bastien O."/>
            <person name="Roy S."/>
            <person name="Marechal E."/>
            <person name="Henrissat B."/>
            <person name="Quentin Y."/>
            <person name="Noirot P."/>
            <person name="Filloux A."/>
            <person name="Mejean V."/>
            <person name="DuBow M."/>
            <person name="Barras F."/>
            <person name="Heulin T."/>
        </authorList>
    </citation>
    <scope>NUCLEOTIDE SEQUENCE [LARGE SCALE GENOMIC DNA]</scope>
    <source>
        <strain evidence="10">ATCC BAA-407 / DSM 14655 / LMG 21543 / TTB310</strain>
    </source>
</reference>
<organism evidence="9 10">
    <name type="scientific">Ramlibacter tataouinensis (strain ATCC BAA-407 / DSM 14655 / LMG 21543 / TTB310)</name>
    <dbReference type="NCBI Taxonomy" id="365046"/>
    <lineage>
        <taxon>Bacteria</taxon>
        <taxon>Pseudomonadati</taxon>
        <taxon>Pseudomonadota</taxon>
        <taxon>Betaproteobacteria</taxon>
        <taxon>Burkholderiales</taxon>
        <taxon>Comamonadaceae</taxon>
        <taxon>Ramlibacter</taxon>
    </lineage>
</organism>
<proteinExistence type="inferred from homology"/>
<evidence type="ECO:0000313" key="9">
    <source>
        <dbReference type="EMBL" id="AEG91201.1"/>
    </source>
</evidence>
<evidence type="ECO:0000313" key="10">
    <source>
        <dbReference type="Proteomes" id="UP000008385"/>
    </source>
</evidence>
<sequence length="434" mass="46356">MAAALTGCGGGGGGGAEVADGGIGDGATGTTTGGAAPSTSNPRSSSGELLSGTGYAFGSRLDAYAAGTLVTVASPQQMDDTIRRCYDAWKRENLVRTDNIAPGGYVIKFANSPTVRTVSEGMGMGMILMSVMAGHDPNARTYFDGLFKVVRARPAYGPRQPALMDWRLWMDGRSGGDGWPATDGDLDIALGLLMADRQWGSDGQVNYKQEAINTINAIKEWFMYPDGRLRGRPSENTSRTSDFMFGHFRAFKKATGDAIWDAAVEKQIAILQALQANHSPGIGLVPDFCKDTNTSPAPSPGRNPGVGDGTVTDGDYFFNACRCPWRYGSDYVMTGDERMREICRKLVGFLQADSGGNPGSIATGYKLNGTAISRAYSAGGIVGPVLAGAMVDPSFQTFLNNLWSWNTNNFTTHYYDSELQLIPMLLASGNWWTP</sequence>
<evidence type="ECO:0000256" key="7">
    <source>
        <dbReference type="ARBA" id="ARBA00023326"/>
    </source>
</evidence>
<dbReference type="Proteomes" id="UP000008385">
    <property type="component" value="Chromosome"/>
</dbReference>
<dbReference type="HOGENOM" id="CLU_036185_0_0_4"/>
<dbReference type="STRING" id="365046.Rta_01380"/>
<dbReference type="EMBL" id="CP000245">
    <property type="protein sequence ID" value="AEG91201.1"/>
    <property type="molecule type" value="Genomic_DNA"/>
</dbReference>
<evidence type="ECO:0000256" key="2">
    <source>
        <dbReference type="ARBA" id="ARBA00009209"/>
    </source>
</evidence>
<dbReference type="InterPro" id="IPR008928">
    <property type="entry name" value="6-hairpin_glycosidase_sf"/>
</dbReference>
<dbReference type="SUPFAM" id="SSF48208">
    <property type="entry name" value="Six-hairpin glycosidases"/>
    <property type="match status" value="1"/>
</dbReference>
<feature type="region of interest" description="Disordered" evidence="8">
    <location>
        <begin position="21"/>
        <end position="48"/>
    </location>
</feature>
<name>F5Y3B4_RAMTT</name>
<keyword evidence="7" id="KW-0119">Carbohydrate metabolism</keyword>
<dbReference type="Pfam" id="PF01270">
    <property type="entry name" value="Glyco_hydro_8"/>
    <property type="match status" value="1"/>
</dbReference>
<feature type="compositionally biased region" description="Polar residues" evidence="8">
    <location>
        <begin position="37"/>
        <end position="48"/>
    </location>
</feature>
<comment type="similarity">
    <text evidence="2">Belongs to the glycosyl hydrolase 8 (cellulase D) family.</text>
</comment>
<keyword evidence="4 9" id="KW-0378">Hydrolase</keyword>
<evidence type="ECO:0000256" key="3">
    <source>
        <dbReference type="ARBA" id="ARBA00012601"/>
    </source>
</evidence>
<gene>
    <name evidence="9" type="ordered locus">Rta_01380</name>
</gene>
<evidence type="ECO:0000256" key="6">
    <source>
        <dbReference type="ARBA" id="ARBA00023295"/>
    </source>
</evidence>
<reference evidence="9 10" key="2">
    <citation type="journal article" date="2011" name="PLoS ONE">
        <title>The Cyst-Dividing Bacterium Ramlibacter tataouinensis TTB310 Genome Reveals a Well-Stocked Toolbox for Adaptation to a Desert Environment.</title>
        <authorList>
            <person name="De Luca G."/>
            <person name="Barakat M."/>
            <person name="Ortet P."/>
            <person name="Fochesato S."/>
            <person name="Jourlin-Castelli C."/>
            <person name="Ansaldi M."/>
            <person name="Py B."/>
            <person name="Fichant G."/>
            <person name="Coutinho P.M."/>
            <person name="Voulhoux R."/>
            <person name="Bastien O."/>
            <person name="Marechal E."/>
            <person name="Henrissat B."/>
            <person name="Quentin Y."/>
            <person name="Noirot P."/>
            <person name="Filloux A."/>
            <person name="Mejean V."/>
            <person name="Dubow M.S."/>
            <person name="Barras F."/>
            <person name="Barbe V."/>
            <person name="Weissenbach J."/>
            <person name="Mihalcescu I."/>
            <person name="Vermeglio A."/>
            <person name="Achouak W."/>
            <person name="Heulin T."/>
        </authorList>
    </citation>
    <scope>NUCLEOTIDE SEQUENCE [LARGE SCALE GENOMIC DNA]</scope>
    <source>
        <strain evidence="10">ATCC BAA-407 / DSM 14655 / LMG 21543 / TTB310</strain>
    </source>
</reference>
<comment type="catalytic activity">
    <reaction evidence="1">
        <text>Endohydrolysis of (1-&gt;4)-beta-D-glucosidic linkages in cellulose, lichenin and cereal beta-D-glucans.</text>
        <dbReference type="EC" id="3.2.1.4"/>
    </reaction>
</comment>
<keyword evidence="7" id="KW-0624">Polysaccharide degradation</keyword>
<evidence type="ECO:0000256" key="5">
    <source>
        <dbReference type="ARBA" id="ARBA00023001"/>
    </source>
</evidence>
<keyword evidence="10" id="KW-1185">Reference proteome</keyword>
<keyword evidence="5" id="KW-0136">Cellulose degradation</keyword>
<dbReference type="eggNOG" id="COG3405">
    <property type="taxonomic scope" value="Bacteria"/>
</dbReference>
<evidence type="ECO:0000256" key="1">
    <source>
        <dbReference type="ARBA" id="ARBA00000966"/>
    </source>
</evidence>
<dbReference type="GO" id="GO:0030245">
    <property type="term" value="P:cellulose catabolic process"/>
    <property type="evidence" value="ECO:0007669"/>
    <property type="project" value="UniProtKB-KW"/>
</dbReference>
<dbReference type="EC" id="3.2.1.4" evidence="3"/>
<accession>F5Y3B4</accession>
<dbReference type="PRINTS" id="PR00735">
    <property type="entry name" value="GLHYDRLASE8"/>
</dbReference>
<keyword evidence="6" id="KW-0326">Glycosidase</keyword>
<dbReference type="KEGG" id="rta:Rta_01380"/>
<dbReference type="InterPro" id="IPR002037">
    <property type="entry name" value="Glyco_hydro_8"/>
</dbReference>